<reference evidence="4" key="1">
    <citation type="journal article" date="2019" name="Int. J. Syst. Evol. Microbiol.">
        <title>The Global Catalogue of Microorganisms (GCM) 10K type strain sequencing project: providing services to taxonomists for standard genome sequencing and annotation.</title>
        <authorList>
            <consortium name="The Broad Institute Genomics Platform"/>
            <consortium name="The Broad Institute Genome Sequencing Center for Infectious Disease"/>
            <person name="Wu L."/>
            <person name="Ma J."/>
        </authorList>
    </citation>
    <scope>NUCLEOTIDE SEQUENCE [LARGE SCALE GENOMIC DNA]</scope>
    <source>
        <strain evidence="4">JCM 17938</strain>
    </source>
</reference>
<dbReference type="Proteomes" id="UP001500212">
    <property type="component" value="Unassembled WGS sequence"/>
</dbReference>
<dbReference type="RefSeq" id="WP_345353112.1">
    <property type="nucleotide sequence ID" value="NZ_BAABHJ010000005.1"/>
</dbReference>
<organism evidence="3 4">
    <name type="scientific">Actinoallomurus liliacearum</name>
    <dbReference type="NCBI Taxonomy" id="1080073"/>
    <lineage>
        <taxon>Bacteria</taxon>
        <taxon>Bacillati</taxon>
        <taxon>Actinomycetota</taxon>
        <taxon>Actinomycetes</taxon>
        <taxon>Streptosporangiales</taxon>
        <taxon>Thermomonosporaceae</taxon>
        <taxon>Actinoallomurus</taxon>
    </lineage>
</organism>
<dbReference type="InterPro" id="IPR036388">
    <property type="entry name" value="WH-like_DNA-bd_sf"/>
</dbReference>
<proteinExistence type="inferred from homology"/>
<evidence type="ECO:0000256" key="1">
    <source>
        <dbReference type="ARBA" id="ARBA00006479"/>
    </source>
</evidence>
<evidence type="ECO:0000313" key="4">
    <source>
        <dbReference type="Proteomes" id="UP001500212"/>
    </source>
</evidence>
<keyword evidence="4" id="KW-1185">Reference proteome</keyword>
<comment type="similarity">
    <text evidence="1">Belongs to the ROK (NagC/XylR) family.</text>
</comment>
<dbReference type="Pfam" id="PF09339">
    <property type="entry name" value="HTH_IclR"/>
    <property type="match status" value="1"/>
</dbReference>
<dbReference type="InterPro" id="IPR005471">
    <property type="entry name" value="Tscrpt_reg_IclR_N"/>
</dbReference>
<dbReference type="SUPFAM" id="SSF53067">
    <property type="entry name" value="Actin-like ATPase domain"/>
    <property type="match status" value="1"/>
</dbReference>
<dbReference type="PANTHER" id="PTHR18964">
    <property type="entry name" value="ROK (REPRESSOR, ORF, KINASE) FAMILY"/>
    <property type="match status" value="1"/>
</dbReference>
<feature type="domain" description="HTH iclR-type" evidence="2">
    <location>
        <begin position="18"/>
        <end position="60"/>
    </location>
</feature>
<dbReference type="SUPFAM" id="SSF46785">
    <property type="entry name" value="Winged helix' DNA-binding domain"/>
    <property type="match status" value="1"/>
</dbReference>
<dbReference type="PANTHER" id="PTHR18964:SF149">
    <property type="entry name" value="BIFUNCTIONAL UDP-N-ACETYLGLUCOSAMINE 2-EPIMERASE_N-ACETYLMANNOSAMINE KINASE"/>
    <property type="match status" value="1"/>
</dbReference>
<comment type="caution">
    <text evidence="3">The sequence shown here is derived from an EMBL/GenBank/DDBJ whole genome shotgun (WGS) entry which is preliminary data.</text>
</comment>
<dbReference type="EMBL" id="BAABHJ010000005">
    <property type="protein sequence ID" value="GAA4606773.1"/>
    <property type="molecule type" value="Genomic_DNA"/>
</dbReference>
<gene>
    <name evidence="3" type="ORF">GCM10023195_24890</name>
</gene>
<dbReference type="Gene3D" id="1.10.10.10">
    <property type="entry name" value="Winged helix-like DNA-binding domain superfamily/Winged helix DNA-binding domain"/>
    <property type="match status" value="1"/>
</dbReference>
<name>A0ABP8TF86_9ACTN</name>
<accession>A0ABP8TF86</accession>
<evidence type="ECO:0000313" key="3">
    <source>
        <dbReference type="EMBL" id="GAA4606773.1"/>
    </source>
</evidence>
<dbReference type="InterPro" id="IPR000600">
    <property type="entry name" value="ROK"/>
</dbReference>
<dbReference type="Gene3D" id="3.30.420.40">
    <property type="match status" value="4"/>
</dbReference>
<evidence type="ECO:0000259" key="2">
    <source>
        <dbReference type="Pfam" id="PF09339"/>
    </source>
</evidence>
<protein>
    <submittedName>
        <fullName evidence="3">ROK family transcriptional regulator</fullName>
    </submittedName>
</protein>
<dbReference type="InterPro" id="IPR043129">
    <property type="entry name" value="ATPase_NBD"/>
</dbReference>
<sequence>MVRRGGDPSRLRRLNSTDVLAALYAEGPRTLTEISAVTGLSRPTVEDVVEGFVRDRIVRELPPEPGGAGRPARRFRFSAEEGFVAGIDIGVHKVLVFLADLEGEVRQVCRSVVEPECGRAERLEAARTTLARALDEGGVAPDRLRAIGLGTPGVVRDGVVTLCTVLPDWTDLDLGHALAAGMPAPALAETEAPAAGAARAGVPMLVENDANLATIAEHWRGAAQDVQDAVCVLAGNRVAAGVLIGGRLHRGHRGGAGELGLLRVLGWEDAPDRLLAACPGSRDLAAVFTAARSGDARATAAVGEFTADLATGTAALLLAVDPAVVVVGGGLSRAGDLIVDGLRERLAALCPPPPEVRVSALGDEAVATGAVRIALERATADLFPDGLPIGSAPTR</sequence>
<dbReference type="Pfam" id="PF00480">
    <property type="entry name" value="ROK"/>
    <property type="match status" value="2"/>
</dbReference>
<dbReference type="InterPro" id="IPR036390">
    <property type="entry name" value="WH_DNA-bd_sf"/>
</dbReference>